<dbReference type="AlphaFoldDB" id="A0A177MP45"/>
<evidence type="ECO:0000313" key="2">
    <source>
        <dbReference type="EMBL" id="OAI06629.1"/>
    </source>
</evidence>
<feature type="domain" description="Uracil-DNA glycosylase-like" evidence="1">
    <location>
        <begin position="12"/>
        <end position="162"/>
    </location>
</feature>
<dbReference type="EMBL" id="LUUG01000057">
    <property type="protein sequence ID" value="OAI06629.1"/>
    <property type="molecule type" value="Genomic_DNA"/>
</dbReference>
<sequence>MNQKIASFAAESSPNATILILGSIPGKASLAAHQYYAHPRNHFWPIITELLAIDPASPYSARIESLKLAGIALWDVVKSCYRHNSSLDTKIDKNSIVTNDFPGFFLTHPNITHLFFNGLTAEKTFQKHVQPYIGTDRLIYHRLPSTSPAHAAMSFQEKLESWRILTKVLAKTLCV</sequence>
<protein>
    <submittedName>
        <fullName evidence="2">DNA-deoxyinosine glycosylase</fullName>
    </submittedName>
</protein>
<dbReference type="InterPro" id="IPR026353">
    <property type="entry name" value="Hypoxan-DNA_Glyclase"/>
</dbReference>
<comment type="caution">
    <text evidence="2">The sequence shown here is derived from an EMBL/GenBank/DDBJ whole genome shotgun (WGS) entry which is preliminary data.</text>
</comment>
<proteinExistence type="predicted"/>
<reference evidence="3" key="1">
    <citation type="submission" date="2016-03" db="EMBL/GenBank/DDBJ databases">
        <authorList>
            <person name="Heylen K."/>
            <person name="De Vos P."/>
            <person name="Vekeman B."/>
        </authorList>
    </citation>
    <scope>NUCLEOTIDE SEQUENCE [LARGE SCALE GENOMIC DNA]</scope>
    <source>
        <strain evidence="3">R-45363</strain>
    </source>
</reference>
<dbReference type="Gene3D" id="3.40.470.10">
    <property type="entry name" value="Uracil-DNA glycosylase-like domain"/>
    <property type="match status" value="1"/>
</dbReference>
<accession>A0A177MP45</accession>
<dbReference type="Proteomes" id="UP000078090">
    <property type="component" value="Unassembled WGS sequence"/>
</dbReference>
<dbReference type="SUPFAM" id="SSF52141">
    <property type="entry name" value="Uracil-DNA glycosylase-like"/>
    <property type="match status" value="1"/>
</dbReference>
<evidence type="ECO:0000259" key="1">
    <source>
        <dbReference type="Pfam" id="PF03167"/>
    </source>
</evidence>
<evidence type="ECO:0000313" key="3">
    <source>
        <dbReference type="Proteomes" id="UP000078090"/>
    </source>
</evidence>
<gene>
    <name evidence="2" type="ORF">A1332_11450</name>
</gene>
<dbReference type="NCBIfam" id="TIGR04274">
    <property type="entry name" value="hypoxanDNAglyco"/>
    <property type="match status" value="1"/>
</dbReference>
<dbReference type="Pfam" id="PF03167">
    <property type="entry name" value="UDG"/>
    <property type="match status" value="1"/>
</dbReference>
<dbReference type="OrthoDB" id="9799921at2"/>
<dbReference type="InterPro" id="IPR005122">
    <property type="entry name" value="Uracil-DNA_glycosylase-like"/>
</dbReference>
<name>A0A177MP45_METMH</name>
<organism evidence="2 3">
    <name type="scientific">Methylomonas methanica</name>
    <dbReference type="NCBI Taxonomy" id="421"/>
    <lineage>
        <taxon>Bacteria</taxon>
        <taxon>Pseudomonadati</taxon>
        <taxon>Pseudomonadota</taxon>
        <taxon>Gammaproteobacteria</taxon>
        <taxon>Methylococcales</taxon>
        <taxon>Methylococcaceae</taxon>
        <taxon>Methylomonas</taxon>
    </lineage>
</organism>
<dbReference type="CDD" id="cd10032">
    <property type="entry name" value="UDG-F6_HDG"/>
    <property type="match status" value="1"/>
</dbReference>
<dbReference type="RefSeq" id="WP_064007992.1">
    <property type="nucleotide sequence ID" value="NZ_LUUG01000057.1"/>
</dbReference>
<dbReference type="InterPro" id="IPR036895">
    <property type="entry name" value="Uracil-DNA_glycosylase-like_sf"/>
</dbReference>